<feature type="transmembrane region" description="Helical" evidence="9">
    <location>
        <begin position="41"/>
        <end position="62"/>
    </location>
</feature>
<reference evidence="11 12" key="1">
    <citation type="submission" date="2014-04" db="EMBL/GenBank/DDBJ databases">
        <title>The Genome Sequence of Thermoanaerobaculum aquaticum MP-01, The First Cultivated Group 23 Acidobacterium.</title>
        <authorList>
            <person name="Stamps B.W."/>
            <person name="Losey N.A."/>
            <person name="Lawson P.A."/>
            <person name="Stevenson B.S."/>
        </authorList>
    </citation>
    <scope>NUCLEOTIDE SEQUENCE [LARGE SCALE GENOMIC DNA]</scope>
    <source>
        <strain evidence="11 12">MP-01</strain>
    </source>
</reference>
<keyword evidence="7 8" id="KW-0807">Transducer</keyword>
<dbReference type="Proteomes" id="UP000027284">
    <property type="component" value="Unassembled WGS sequence"/>
</dbReference>
<dbReference type="AlphaFoldDB" id="A0A062XW28"/>
<evidence type="ECO:0000259" key="10">
    <source>
        <dbReference type="PROSITE" id="PS50111"/>
    </source>
</evidence>
<dbReference type="SUPFAM" id="SSF103190">
    <property type="entry name" value="Sensory domain-like"/>
    <property type="match status" value="1"/>
</dbReference>
<evidence type="ECO:0000256" key="2">
    <source>
        <dbReference type="ARBA" id="ARBA00022475"/>
    </source>
</evidence>
<dbReference type="InterPro" id="IPR029151">
    <property type="entry name" value="Sensor-like_sf"/>
</dbReference>
<evidence type="ECO:0000256" key="8">
    <source>
        <dbReference type="PROSITE-ProRule" id="PRU00284"/>
    </source>
</evidence>
<evidence type="ECO:0000313" key="11">
    <source>
        <dbReference type="EMBL" id="KDA55063.1"/>
    </source>
</evidence>
<dbReference type="Pfam" id="PF02743">
    <property type="entry name" value="dCache_1"/>
    <property type="match status" value="1"/>
</dbReference>
<feature type="transmembrane region" description="Helical" evidence="9">
    <location>
        <begin position="7"/>
        <end position="35"/>
    </location>
</feature>
<dbReference type="SMART" id="SM00283">
    <property type="entry name" value="MA"/>
    <property type="match status" value="1"/>
</dbReference>
<dbReference type="STRING" id="1312852.EG19_00130"/>
<evidence type="ECO:0000256" key="4">
    <source>
        <dbReference type="ARBA" id="ARBA00022692"/>
    </source>
</evidence>
<keyword evidence="2" id="KW-1003">Cell membrane</keyword>
<comment type="caution">
    <text evidence="11">The sequence shown here is derived from an EMBL/GenBank/DDBJ whole genome shotgun (WGS) entry which is preliminary data.</text>
</comment>
<dbReference type="CDD" id="cd18773">
    <property type="entry name" value="PDC1_HK_sensor"/>
    <property type="match status" value="1"/>
</dbReference>
<comment type="subcellular location">
    <subcellularLocation>
        <location evidence="1">Cell membrane</location>
        <topology evidence="1">Multi-pass membrane protein</topology>
    </subcellularLocation>
</comment>
<evidence type="ECO:0000256" key="6">
    <source>
        <dbReference type="ARBA" id="ARBA00023136"/>
    </source>
</evidence>
<dbReference type="GO" id="GO:0006935">
    <property type="term" value="P:chemotaxis"/>
    <property type="evidence" value="ECO:0007669"/>
    <property type="project" value="UniProtKB-KW"/>
</dbReference>
<dbReference type="GO" id="GO:0005886">
    <property type="term" value="C:plasma membrane"/>
    <property type="evidence" value="ECO:0007669"/>
    <property type="project" value="UniProtKB-SubCell"/>
</dbReference>
<dbReference type="PANTHER" id="PTHR32089">
    <property type="entry name" value="METHYL-ACCEPTING CHEMOTAXIS PROTEIN MCPB"/>
    <property type="match status" value="1"/>
</dbReference>
<evidence type="ECO:0000256" key="5">
    <source>
        <dbReference type="ARBA" id="ARBA00022989"/>
    </source>
</evidence>
<dbReference type="GO" id="GO:0007165">
    <property type="term" value="P:signal transduction"/>
    <property type="evidence" value="ECO:0007669"/>
    <property type="project" value="UniProtKB-KW"/>
</dbReference>
<name>A0A062XW28_9BACT</name>
<dbReference type="OrthoDB" id="105062at2"/>
<evidence type="ECO:0000256" key="9">
    <source>
        <dbReference type="SAM" id="Phobius"/>
    </source>
</evidence>
<keyword evidence="6 9" id="KW-0472">Membrane</keyword>
<protein>
    <recommendedName>
        <fullName evidence="10">Methyl-accepting transducer domain-containing protein</fullName>
    </recommendedName>
</protein>
<keyword evidence="12" id="KW-1185">Reference proteome</keyword>
<keyword evidence="4 9" id="KW-0812">Transmembrane</keyword>
<organism evidence="11 12">
    <name type="scientific">Thermoanaerobaculum aquaticum</name>
    <dbReference type="NCBI Taxonomy" id="1312852"/>
    <lineage>
        <taxon>Bacteria</taxon>
        <taxon>Pseudomonadati</taxon>
        <taxon>Acidobacteriota</taxon>
        <taxon>Thermoanaerobaculia</taxon>
        <taxon>Thermoanaerobaculales</taxon>
        <taxon>Thermoanaerobaculaceae</taxon>
        <taxon>Thermoanaerobaculum</taxon>
    </lineage>
</organism>
<evidence type="ECO:0000313" key="12">
    <source>
        <dbReference type="Proteomes" id="UP000027284"/>
    </source>
</evidence>
<dbReference type="PANTHER" id="PTHR32089:SF112">
    <property type="entry name" value="LYSOZYME-LIKE PROTEIN-RELATED"/>
    <property type="match status" value="1"/>
</dbReference>
<keyword evidence="3" id="KW-0145">Chemotaxis</keyword>
<evidence type="ECO:0000256" key="3">
    <source>
        <dbReference type="ARBA" id="ARBA00022500"/>
    </source>
</evidence>
<evidence type="ECO:0000256" key="7">
    <source>
        <dbReference type="ARBA" id="ARBA00023224"/>
    </source>
</evidence>
<dbReference type="SUPFAM" id="SSF58104">
    <property type="entry name" value="Methyl-accepting chemotaxis protein (MCP) signaling domain"/>
    <property type="match status" value="1"/>
</dbReference>
<gene>
    <name evidence="11" type="ORF">EG19_00130</name>
</gene>
<dbReference type="RefSeq" id="WP_053334675.1">
    <property type="nucleotide sequence ID" value="NZ_JMFG01000001.1"/>
</dbReference>
<sequence>MKEQEKTVMLVPIFGVVLLGLLGLLGFSGVLAATYYGLPRWVFDTYLVVALGILGLYIGLVLQPARKFTRRFARLAAQAEKTEKAFEHVLKHLQAGDLVAAQQAARELPEQVEDQFLSANRAVSALVQQILTSSVDIAVAGQEVQNTASELASGSSEQAAAVVEITATMEELARTAAQIATNAANQADLAAQAEEAGTMGAAAVEDAVRGVEEVQKRIAAIATRADSLGTRSREIYRVLDLITEIAQETHILALNAAIEATAAGEHGRRFSVVADEVRRLAERSRESVESVRTLLEEFSASIRATVVATEESSKEVSKVLERARAATASIEQLRGAVSETAHAAREISLATQQQRSASDQVVLTLKEVSQVIQKMAEGLKAFSATAERLNQLALSIQLLTQSFHLDSPRSVKHIAQTLADALGAEAGHWEALDSTFVQALKQHRFLENAFLTDPEGNLVAFTPNPELRLPDTAIPVAVGQNLSERPWFQAVMRDRRTTLTPVYTSLLTGQKCFTVAAPVYDPQGRLAGVLGLDVNATSWTKIVA</sequence>
<dbReference type="Gene3D" id="1.10.287.950">
    <property type="entry name" value="Methyl-accepting chemotaxis protein"/>
    <property type="match status" value="1"/>
</dbReference>
<dbReference type="PROSITE" id="PS50111">
    <property type="entry name" value="CHEMOTAXIS_TRANSDUC_2"/>
    <property type="match status" value="1"/>
</dbReference>
<dbReference type="InterPro" id="IPR033479">
    <property type="entry name" value="dCache_1"/>
</dbReference>
<evidence type="ECO:0000256" key="1">
    <source>
        <dbReference type="ARBA" id="ARBA00004651"/>
    </source>
</evidence>
<feature type="domain" description="Methyl-accepting transducer" evidence="10">
    <location>
        <begin position="133"/>
        <end position="369"/>
    </location>
</feature>
<proteinExistence type="predicted"/>
<dbReference type="EMBL" id="JMFG01000001">
    <property type="protein sequence ID" value="KDA55063.1"/>
    <property type="molecule type" value="Genomic_DNA"/>
</dbReference>
<dbReference type="Pfam" id="PF00015">
    <property type="entry name" value="MCPsignal"/>
    <property type="match status" value="1"/>
</dbReference>
<dbReference type="InterPro" id="IPR004089">
    <property type="entry name" value="MCPsignal_dom"/>
</dbReference>
<keyword evidence="5 9" id="KW-1133">Transmembrane helix</keyword>
<accession>A0A062XW28</accession>
<dbReference type="Gene3D" id="3.30.450.20">
    <property type="entry name" value="PAS domain"/>
    <property type="match status" value="1"/>
</dbReference>